<dbReference type="AlphaFoldDB" id="A0A1X6PIP7"/>
<evidence type="ECO:0000256" key="2">
    <source>
        <dbReference type="SAM" id="MobiDB-lite"/>
    </source>
</evidence>
<evidence type="ECO:0000313" key="5">
    <source>
        <dbReference type="EMBL" id="OSX80710.1"/>
    </source>
</evidence>
<dbReference type="PANTHER" id="PTHR12770:SF20">
    <property type="entry name" value="PROTEIN ROOT UVB SENSITIVE 6"/>
    <property type="match status" value="1"/>
</dbReference>
<evidence type="ECO:0000259" key="3">
    <source>
        <dbReference type="Pfam" id="PF04884"/>
    </source>
</evidence>
<dbReference type="Proteomes" id="UP000218209">
    <property type="component" value="Unassembled WGS sequence"/>
</dbReference>
<dbReference type="InterPro" id="IPR006968">
    <property type="entry name" value="RUS_fam"/>
</dbReference>
<dbReference type="InterPro" id="IPR054549">
    <property type="entry name" value="UVB_sens_RUS_dom"/>
</dbReference>
<feature type="domain" description="Protein root UVB sensitive/RUS" evidence="3">
    <location>
        <begin position="174"/>
        <end position="407"/>
    </location>
</feature>
<feature type="compositionally biased region" description="Gly residues" evidence="2">
    <location>
        <begin position="138"/>
        <end position="147"/>
    </location>
</feature>
<sequence length="586" mass="62358">MGLCGRTPGAAPCVGLGAAAAAGRGGIPTLALAFAAPWDSRRRQRRPTAFVDAEEEAATEGGFLGSTRLGRARPAWMRRRNRVDKEELESEAEPVSERAVAVEYRRDGKREFFIEAPAEAGAADAAAAPSSRRRGGRGRGGGGGGSGSVPDADAPGAELIVKETATRVRTWRGKAIDRVTRYFLPDGYPHSVGPDYREYTKYRGTAFFFGGALGVFSTQGLLLAVGVGRQSAAPLAAALQWVIRDGVGRGGRMLFSQLGTGFDAETKQYRLAAAFVLNVACAIEAAAPGATRLFLPLACVANMAKGASTVTAASTRGAIYRSFMRRENLGDITAKQETVGVAGDLAGTAVGIALSRATAGNPRVAMGAFLALSCAHFAAAYGEVKAVQLRTLNRQRAHRLIKAYLRSGAVPTVEAVNRSERVLNRPWLDSLHAPNIELGARLGEAAPDAEALAYLLRLYADDRYLFVYEGTRMKIVLRNDASSHDALKAFLHADVFWRQYKRSGAARDGRRSEGRHRPLLEESHAFARTHFDSFVQQADAAGFRTDSVLLRPIGRRAAWGDALKAAAAQSAAAASATREGASAAVK</sequence>
<organism evidence="5 6">
    <name type="scientific">Porphyra umbilicalis</name>
    <name type="common">Purple laver</name>
    <name type="synonym">Red alga</name>
    <dbReference type="NCBI Taxonomy" id="2786"/>
    <lineage>
        <taxon>Eukaryota</taxon>
        <taxon>Rhodophyta</taxon>
        <taxon>Bangiophyceae</taxon>
        <taxon>Bangiales</taxon>
        <taxon>Bangiaceae</taxon>
        <taxon>Porphyra</taxon>
    </lineage>
</organism>
<feature type="domain" description="Root UVB sensitive protein C-terminal" evidence="4">
    <location>
        <begin position="410"/>
        <end position="558"/>
    </location>
</feature>
<dbReference type="InterPro" id="IPR055412">
    <property type="entry name" value="UVB_sens_C"/>
</dbReference>
<feature type="region of interest" description="Disordered" evidence="2">
    <location>
        <begin position="43"/>
        <end position="66"/>
    </location>
</feature>
<evidence type="ECO:0008006" key="7">
    <source>
        <dbReference type="Google" id="ProtNLM"/>
    </source>
</evidence>
<dbReference type="EMBL" id="KV918769">
    <property type="protein sequence ID" value="OSX80710.1"/>
    <property type="molecule type" value="Genomic_DNA"/>
</dbReference>
<accession>A0A1X6PIP7</accession>
<dbReference type="OrthoDB" id="364779at2759"/>
<gene>
    <name evidence="5" type="ORF">BU14_0033s0054</name>
</gene>
<proteinExistence type="inferred from homology"/>
<reference evidence="5 6" key="1">
    <citation type="submission" date="2017-03" db="EMBL/GenBank/DDBJ databases">
        <title>WGS assembly of Porphyra umbilicalis.</title>
        <authorList>
            <person name="Brawley S.H."/>
            <person name="Blouin N.A."/>
            <person name="Ficko-Blean E."/>
            <person name="Wheeler G.L."/>
            <person name="Lohr M."/>
            <person name="Goodson H.V."/>
            <person name="Jenkins J.W."/>
            <person name="Blaby-Haas C.E."/>
            <person name="Helliwell K.E."/>
            <person name="Chan C."/>
            <person name="Marriage T."/>
            <person name="Bhattacharya D."/>
            <person name="Klein A.S."/>
            <person name="Badis Y."/>
            <person name="Brodie J."/>
            <person name="Cao Y."/>
            <person name="Collen J."/>
            <person name="Dittami S.M."/>
            <person name="Gachon C.M."/>
            <person name="Green B.R."/>
            <person name="Karpowicz S."/>
            <person name="Kim J.W."/>
            <person name="Kudahl U."/>
            <person name="Lin S."/>
            <person name="Michel G."/>
            <person name="Mittag M."/>
            <person name="Olson B.J."/>
            <person name="Pangilinan J."/>
            <person name="Peng Y."/>
            <person name="Qiu H."/>
            <person name="Shu S."/>
            <person name="Singer J.T."/>
            <person name="Smith A.G."/>
            <person name="Sprecher B.N."/>
            <person name="Wagner V."/>
            <person name="Wang W."/>
            <person name="Wang Z.-Y."/>
            <person name="Yan J."/>
            <person name="Yarish C."/>
            <person name="Zoeuner-Riek S."/>
            <person name="Zhuang Y."/>
            <person name="Zou Y."/>
            <person name="Lindquist E.A."/>
            <person name="Grimwood J."/>
            <person name="Barry K."/>
            <person name="Rokhsar D.S."/>
            <person name="Schmutz J."/>
            <person name="Stiller J.W."/>
            <person name="Grossman A.R."/>
            <person name="Prochnik S.E."/>
        </authorList>
    </citation>
    <scope>NUCLEOTIDE SEQUENCE [LARGE SCALE GENOMIC DNA]</scope>
    <source>
        <strain evidence="5">4086291</strain>
    </source>
</reference>
<dbReference type="Pfam" id="PF04884">
    <property type="entry name" value="UVB_sens_prot"/>
    <property type="match status" value="1"/>
</dbReference>
<feature type="region of interest" description="Disordered" evidence="2">
    <location>
        <begin position="123"/>
        <end position="156"/>
    </location>
</feature>
<comment type="similarity">
    <text evidence="1">Belongs to the RUS1 family.</text>
</comment>
<evidence type="ECO:0000259" key="4">
    <source>
        <dbReference type="Pfam" id="PF24160"/>
    </source>
</evidence>
<protein>
    <recommendedName>
        <fullName evidence="7">DUF647 domain-containing protein</fullName>
    </recommendedName>
</protein>
<dbReference type="Pfam" id="PF24160">
    <property type="entry name" value="UVB_sens_C"/>
    <property type="match status" value="1"/>
</dbReference>
<keyword evidence="6" id="KW-1185">Reference proteome</keyword>
<dbReference type="PANTHER" id="PTHR12770">
    <property type="entry name" value="RUS1 FAMILY PROTEIN C16ORF58"/>
    <property type="match status" value="1"/>
</dbReference>
<evidence type="ECO:0000313" key="6">
    <source>
        <dbReference type="Proteomes" id="UP000218209"/>
    </source>
</evidence>
<name>A0A1X6PIP7_PORUM</name>
<evidence type="ECO:0000256" key="1">
    <source>
        <dbReference type="ARBA" id="ARBA00007558"/>
    </source>
</evidence>